<evidence type="ECO:0000313" key="2">
    <source>
        <dbReference type="Proteomes" id="UP001231649"/>
    </source>
</evidence>
<reference evidence="1" key="1">
    <citation type="submission" date="2023-03" db="EMBL/GenBank/DDBJ databases">
        <title>Chromosome-level genomes of two armyworms, Mythimna separata and Mythimna loreyi, provide insights into the biosynthesis and reception of sex pheromones.</title>
        <authorList>
            <person name="Zhao H."/>
        </authorList>
    </citation>
    <scope>NUCLEOTIDE SEQUENCE</scope>
    <source>
        <strain evidence="1">BeijingLab</strain>
    </source>
</reference>
<comment type="caution">
    <text evidence="1">The sequence shown here is derived from an EMBL/GenBank/DDBJ whole genome shotgun (WGS) entry which is preliminary data.</text>
</comment>
<accession>A0ACC2QT35</accession>
<dbReference type="EMBL" id="CM056790">
    <property type="protein sequence ID" value="KAJ8723279.1"/>
    <property type="molecule type" value="Genomic_DNA"/>
</dbReference>
<sequence length="331" mass="38427">MSHFQTNQKSMKLRWAMTYKAMSVIGTIHEDVTTNVLGRIGTWQWLVTFVSTSHMILAMFNQYEDIFLLEPSQVYCIIPNEFDIINSSLCLVTFENNGTQEYKCDKWYLNFLWVIWIQKTWLVFCDQKLKLLSTAIISRFGLVFGFIIYGLVSDNFGRKTAIILDALSELVLGLVITFCDSEGWFRLIVFLKSLFGSASYYIGIILTCEIASNSWRSWLSLIVICPRLFALVCKVPLANMAPNPETFSFISCFNAVLCLILLRWSPESPHWLLHNRKINVAEKLLINAAKTNNIILCSNFKIRPINHRVRLRITHWIKLQHALEEFYQRTI</sequence>
<proteinExistence type="predicted"/>
<name>A0ACC2QT35_9NEOP</name>
<organism evidence="1 2">
    <name type="scientific">Mythimna loreyi</name>
    <dbReference type="NCBI Taxonomy" id="667449"/>
    <lineage>
        <taxon>Eukaryota</taxon>
        <taxon>Metazoa</taxon>
        <taxon>Ecdysozoa</taxon>
        <taxon>Arthropoda</taxon>
        <taxon>Hexapoda</taxon>
        <taxon>Insecta</taxon>
        <taxon>Pterygota</taxon>
        <taxon>Neoptera</taxon>
        <taxon>Endopterygota</taxon>
        <taxon>Lepidoptera</taxon>
        <taxon>Glossata</taxon>
        <taxon>Ditrysia</taxon>
        <taxon>Noctuoidea</taxon>
        <taxon>Noctuidae</taxon>
        <taxon>Noctuinae</taxon>
        <taxon>Hadenini</taxon>
        <taxon>Mythimna</taxon>
    </lineage>
</organism>
<keyword evidence="2" id="KW-1185">Reference proteome</keyword>
<dbReference type="Proteomes" id="UP001231649">
    <property type="component" value="Chromosome 14"/>
</dbReference>
<protein>
    <submittedName>
        <fullName evidence="1">Uncharacterized protein</fullName>
    </submittedName>
</protein>
<gene>
    <name evidence="1" type="ORF">PYW08_003191</name>
</gene>
<evidence type="ECO:0000313" key="1">
    <source>
        <dbReference type="EMBL" id="KAJ8723279.1"/>
    </source>
</evidence>